<evidence type="ECO:0000313" key="4">
    <source>
        <dbReference type="EMBL" id="AVP96100.1"/>
    </source>
</evidence>
<reference evidence="4 5" key="1">
    <citation type="submission" date="2018-03" db="EMBL/GenBank/DDBJ databases">
        <title>Ahniella affigens gen. nov., sp. nov., a gammaproteobacterium isolated from sandy soil near a stream.</title>
        <authorList>
            <person name="Ko Y."/>
            <person name="Kim J.-H."/>
        </authorList>
    </citation>
    <scope>NUCLEOTIDE SEQUENCE [LARGE SCALE GENOMIC DNA]</scope>
    <source>
        <strain evidence="4 5">D13</strain>
    </source>
</reference>
<organism evidence="4 5">
    <name type="scientific">Ahniella affigens</name>
    <dbReference type="NCBI Taxonomy" id="2021234"/>
    <lineage>
        <taxon>Bacteria</taxon>
        <taxon>Pseudomonadati</taxon>
        <taxon>Pseudomonadota</taxon>
        <taxon>Gammaproteobacteria</taxon>
        <taxon>Lysobacterales</taxon>
        <taxon>Rhodanobacteraceae</taxon>
        <taxon>Ahniella</taxon>
    </lineage>
</organism>
<dbReference type="Gene3D" id="3.40.50.1820">
    <property type="entry name" value="alpha/beta hydrolase"/>
    <property type="match status" value="1"/>
</dbReference>
<dbReference type="GO" id="GO:0016020">
    <property type="term" value="C:membrane"/>
    <property type="evidence" value="ECO:0007669"/>
    <property type="project" value="TreeGrafter"/>
</dbReference>
<dbReference type="AlphaFoldDB" id="A0A2P1PMM7"/>
<name>A0A2P1PMM7_9GAMM</name>
<dbReference type="RefSeq" id="WP_106890029.1">
    <property type="nucleotide sequence ID" value="NZ_CP027860.1"/>
</dbReference>
<dbReference type="Proteomes" id="UP000241074">
    <property type="component" value="Chromosome"/>
</dbReference>
<dbReference type="PANTHER" id="PTHR43798">
    <property type="entry name" value="MONOACYLGLYCEROL LIPASE"/>
    <property type="match status" value="1"/>
</dbReference>
<dbReference type="InterPro" id="IPR029058">
    <property type="entry name" value="AB_hydrolase_fold"/>
</dbReference>
<keyword evidence="5" id="KW-1185">Reference proteome</keyword>
<evidence type="ECO:0000256" key="2">
    <source>
        <dbReference type="ARBA" id="ARBA00022801"/>
    </source>
</evidence>
<dbReference type="OrthoDB" id="149912at2"/>
<comment type="similarity">
    <text evidence="1">Belongs to the AB hydrolase superfamily.</text>
</comment>
<dbReference type="PRINTS" id="PR00111">
    <property type="entry name" value="ABHYDROLASE"/>
</dbReference>
<protein>
    <submittedName>
        <fullName evidence="4">Alpha/beta hydrolase</fullName>
    </submittedName>
</protein>
<evidence type="ECO:0000313" key="5">
    <source>
        <dbReference type="Proteomes" id="UP000241074"/>
    </source>
</evidence>
<feature type="domain" description="AB hydrolase-1" evidence="3">
    <location>
        <begin position="26"/>
        <end position="131"/>
    </location>
</feature>
<keyword evidence="2 4" id="KW-0378">Hydrolase</keyword>
<dbReference type="EMBL" id="CP027860">
    <property type="protein sequence ID" value="AVP96100.1"/>
    <property type="molecule type" value="Genomic_DNA"/>
</dbReference>
<sequence>MHELDLQLRNLRLSALQFANPGKPKLLALHGWLDNAASFLPMAPYLQDFDWVALDLVGHGRSDHRAPGAWYHYVDYLGEIVQVLDALGWQQCHLLGHSLGGALASVLAAAIPERIERLYLIEALGPISTPEDRALGLLREAIQARGAIGGKQLRLFRDLDQAVQARRSNPDMPLSEASARLLCERGTRVQDGGLMWSSDPRLTLTSAIRLTEGQIRNYVSGIEAPTQIVFADPSPRFINPEAMQARVSLVKSAEVVRIPGTHHLHMEAPEAVARALGLIR</sequence>
<evidence type="ECO:0000256" key="1">
    <source>
        <dbReference type="ARBA" id="ARBA00008645"/>
    </source>
</evidence>
<dbReference type="Pfam" id="PF00561">
    <property type="entry name" value="Abhydrolase_1"/>
    <property type="match status" value="1"/>
</dbReference>
<reference evidence="4 5" key="2">
    <citation type="submission" date="2018-03" db="EMBL/GenBank/DDBJ databases">
        <authorList>
            <person name="Keele B.F."/>
        </authorList>
    </citation>
    <scope>NUCLEOTIDE SEQUENCE [LARGE SCALE GENOMIC DNA]</scope>
    <source>
        <strain evidence="4 5">D13</strain>
    </source>
</reference>
<dbReference type="GO" id="GO:0016787">
    <property type="term" value="F:hydrolase activity"/>
    <property type="evidence" value="ECO:0007669"/>
    <property type="project" value="UniProtKB-KW"/>
</dbReference>
<proteinExistence type="inferred from homology"/>
<dbReference type="KEGG" id="xba:C7S18_02325"/>
<dbReference type="SUPFAM" id="SSF53474">
    <property type="entry name" value="alpha/beta-Hydrolases"/>
    <property type="match status" value="1"/>
</dbReference>
<accession>A0A2P1PMM7</accession>
<dbReference type="InterPro" id="IPR050266">
    <property type="entry name" value="AB_hydrolase_sf"/>
</dbReference>
<gene>
    <name evidence="4" type="ORF">C7S18_02325</name>
</gene>
<dbReference type="InterPro" id="IPR000073">
    <property type="entry name" value="AB_hydrolase_1"/>
</dbReference>
<evidence type="ECO:0000259" key="3">
    <source>
        <dbReference type="Pfam" id="PF00561"/>
    </source>
</evidence>
<dbReference type="PANTHER" id="PTHR43798:SF14">
    <property type="entry name" value="SERINE HYDROLASE-LIKE PROTEIN DDB_G0286239"/>
    <property type="match status" value="1"/>
</dbReference>